<feature type="chain" id="PRO_5046628429" evidence="1">
    <location>
        <begin position="27"/>
        <end position="191"/>
    </location>
</feature>
<dbReference type="SMART" id="SM00867">
    <property type="entry name" value="YceI"/>
    <property type="match status" value="1"/>
</dbReference>
<sequence length="191" mass="20509">MNFNAVLRPAVFAAALALGAPAAALAAEYTSLDSQASSITFGYSQMNVKMNGSFGELKATELNFDPARPEEAKVVIEVALASIDAGYDEANTELEKDEWLALAAHPLARFESSKVEDLGNGTYQVTGDLSIKGNTRQISAPFTFKEEGDAGVFDGSFTFQRADFGIGEGQWKDFSIVANDIEITFHVVARP</sequence>
<dbReference type="Pfam" id="PF04264">
    <property type="entry name" value="YceI"/>
    <property type="match status" value="1"/>
</dbReference>
<protein>
    <submittedName>
        <fullName evidence="3">YceI family protein</fullName>
    </submittedName>
</protein>
<reference evidence="3 4" key="1">
    <citation type="submission" date="2023-08" db="EMBL/GenBank/DDBJ databases">
        <title>Alcaligenaceae gen. nov., a novel taxon isolated from the sludge of Yixing Pesticide Factory.</title>
        <authorList>
            <person name="Ruan L."/>
        </authorList>
    </citation>
    <scope>NUCLEOTIDE SEQUENCE [LARGE SCALE GENOMIC DNA]</scope>
    <source>
        <strain evidence="3 4">LG-2</strain>
    </source>
</reference>
<evidence type="ECO:0000256" key="1">
    <source>
        <dbReference type="SAM" id="SignalP"/>
    </source>
</evidence>
<evidence type="ECO:0000313" key="3">
    <source>
        <dbReference type="EMBL" id="MDR4126974.1"/>
    </source>
</evidence>
<organism evidence="3 4">
    <name type="scientific">Yanghanlia caeni</name>
    <dbReference type="NCBI Taxonomy" id="3064283"/>
    <lineage>
        <taxon>Bacteria</taxon>
        <taxon>Pseudomonadati</taxon>
        <taxon>Pseudomonadota</taxon>
        <taxon>Betaproteobacteria</taxon>
        <taxon>Burkholderiales</taxon>
        <taxon>Alcaligenaceae</taxon>
        <taxon>Yanghanlia</taxon>
    </lineage>
</organism>
<dbReference type="Gene3D" id="2.40.128.110">
    <property type="entry name" value="Lipid/polyisoprenoid-binding, YceI-like"/>
    <property type="match status" value="1"/>
</dbReference>
<dbReference type="Proteomes" id="UP001232156">
    <property type="component" value="Unassembled WGS sequence"/>
</dbReference>
<dbReference type="EMBL" id="JAUZQE010000046">
    <property type="protein sequence ID" value="MDR4126974.1"/>
    <property type="molecule type" value="Genomic_DNA"/>
</dbReference>
<keyword evidence="1" id="KW-0732">Signal</keyword>
<gene>
    <name evidence="3" type="ORF">Q8947_13405</name>
</gene>
<dbReference type="InterPro" id="IPR036761">
    <property type="entry name" value="TTHA0802/YceI-like_sf"/>
</dbReference>
<dbReference type="PANTHER" id="PTHR34406">
    <property type="entry name" value="PROTEIN YCEI"/>
    <property type="match status" value="1"/>
</dbReference>
<keyword evidence="4" id="KW-1185">Reference proteome</keyword>
<dbReference type="SUPFAM" id="SSF101874">
    <property type="entry name" value="YceI-like"/>
    <property type="match status" value="1"/>
</dbReference>
<name>A0ABU1D946_9BURK</name>
<dbReference type="PANTHER" id="PTHR34406:SF1">
    <property type="entry name" value="PROTEIN YCEI"/>
    <property type="match status" value="1"/>
</dbReference>
<evidence type="ECO:0000259" key="2">
    <source>
        <dbReference type="SMART" id="SM00867"/>
    </source>
</evidence>
<dbReference type="InterPro" id="IPR007372">
    <property type="entry name" value="Lipid/polyisoprenoid-bd_YceI"/>
</dbReference>
<dbReference type="RefSeq" id="WP_347287564.1">
    <property type="nucleotide sequence ID" value="NZ_JAUZQE010000046.1"/>
</dbReference>
<feature type="domain" description="Lipid/polyisoprenoid-binding YceI-like" evidence="2">
    <location>
        <begin position="29"/>
        <end position="190"/>
    </location>
</feature>
<proteinExistence type="predicted"/>
<comment type="caution">
    <text evidence="3">The sequence shown here is derived from an EMBL/GenBank/DDBJ whole genome shotgun (WGS) entry which is preliminary data.</text>
</comment>
<accession>A0ABU1D946</accession>
<evidence type="ECO:0000313" key="4">
    <source>
        <dbReference type="Proteomes" id="UP001232156"/>
    </source>
</evidence>
<feature type="signal peptide" evidence="1">
    <location>
        <begin position="1"/>
        <end position="26"/>
    </location>
</feature>